<organism evidence="1 2">
    <name type="scientific">Pseudomonas nitroreducens</name>
    <dbReference type="NCBI Taxonomy" id="46680"/>
    <lineage>
        <taxon>Bacteria</taxon>
        <taxon>Pseudomonadati</taxon>
        <taxon>Pseudomonadota</taxon>
        <taxon>Gammaproteobacteria</taxon>
        <taxon>Pseudomonadales</taxon>
        <taxon>Pseudomonadaceae</taxon>
        <taxon>Pseudomonas</taxon>
    </lineage>
</organism>
<comment type="caution">
    <text evidence="1">The sequence shown here is derived from an EMBL/GenBank/DDBJ whole genome shotgun (WGS) entry which is preliminary data.</text>
</comment>
<evidence type="ECO:0000313" key="2">
    <source>
        <dbReference type="Proteomes" id="UP000198145"/>
    </source>
</evidence>
<proteinExistence type="predicted"/>
<dbReference type="EMBL" id="NJBA01000002">
    <property type="protein sequence ID" value="OWP51633.1"/>
    <property type="molecule type" value="Genomic_DNA"/>
</dbReference>
<protein>
    <submittedName>
        <fullName evidence="1">Uncharacterized protein</fullName>
    </submittedName>
</protein>
<evidence type="ECO:0000313" key="1">
    <source>
        <dbReference type="EMBL" id="OWP51633.1"/>
    </source>
</evidence>
<accession>A0A246FBF0</accession>
<gene>
    <name evidence="1" type="ORF">CEG18_05030</name>
</gene>
<name>A0A246FBF0_PSENT</name>
<dbReference type="RefSeq" id="WP_088416550.1">
    <property type="nucleotide sequence ID" value="NZ_NJBA01000002.1"/>
</dbReference>
<dbReference type="AlphaFoldDB" id="A0A246FBF0"/>
<dbReference type="Proteomes" id="UP000198145">
    <property type="component" value="Unassembled WGS sequence"/>
</dbReference>
<sequence length="188" mass="21469">MNRSTLFLLVCAATSFWWLWPTDHPRAPQRYSQPLSEAGLRVERYSIYPLQDFSIEARVLGREDYRLGREAELSPTDLALGWGPMDDPKVLADIRISQGNSWFYWHADKLPIPRRELETHAANMHMIPANDSVARTLAQVSAGEHVRLSGKLVRVEGDDGWRWVSSLTREDTGAGACELVWLESLERH</sequence>
<reference evidence="1 2" key="1">
    <citation type="submission" date="2017-06" db="EMBL/GenBank/DDBJ databases">
        <title>Draft genome of Pseudomonas nitroreducens DF05.</title>
        <authorList>
            <person name="Iyer R."/>
        </authorList>
    </citation>
    <scope>NUCLEOTIDE SEQUENCE [LARGE SCALE GENOMIC DNA]</scope>
    <source>
        <strain evidence="1 2">DF05</strain>
    </source>
</reference>
<dbReference type="STRING" id="46680.GCA_000807755_04270"/>